<reference evidence="13" key="1">
    <citation type="journal article" date="2013" name="Nat. Commun.">
        <title>Whole-genome sequencing of Oryza brachyantha reveals mechanisms underlying Oryza genome evolution.</title>
        <authorList>
            <person name="Chen J."/>
            <person name="Huang Q."/>
            <person name="Gao D."/>
            <person name="Wang J."/>
            <person name="Lang Y."/>
            <person name="Liu T."/>
            <person name="Li B."/>
            <person name="Bai Z."/>
            <person name="Luis Goicoechea J."/>
            <person name="Liang C."/>
            <person name="Chen C."/>
            <person name="Zhang W."/>
            <person name="Sun S."/>
            <person name="Liao Y."/>
            <person name="Zhang X."/>
            <person name="Yang L."/>
            <person name="Song C."/>
            <person name="Wang M."/>
            <person name="Shi J."/>
            <person name="Liu G."/>
            <person name="Liu J."/>
            <person name="Zhou H."/>
            <person name="Zhou W."/>
            <person name="Yu Q."/>
            <person name="An N."/>
            <person name="Chen Y."/>
            <person name="Cai Q."/>
            <person name="Wang B."/>
            <person name="Liu B."/>
            <person name="Min J."/>
            <person name="Huang Y."/>
            <person name="Wu H."/>
            <person name="Li Z."/>
            <person name="Zhang Y."/>
            <person name="Yin Y."/>
            <person name="Song W."/>
            <person name="Jiang J."/>
            <person name="Jackson S.A."/>
            <person name="Wing R.A."/>
            <person name="Wang J."/>
            <person name="Chen M."/>
        </authorList>
    </citation>
    <scope>NUCLEOTIDE SEQUENCE [LARGE SCALE GENOMIC DNA]</scope>
    <source>
        <strain evidence="13">cv. IRGC 101232</strain>
    </source>
</reference>
<evidence type="ECO:0000256" key="9">
    <source>
        <dbReference type="ARBA" id="ARBA00023136"/>
    </source>
</evidence>
<keyword evidence="10" id="KW-0539">Nucleus</keyword>
<dbReference type="PANTHER" id="PTHR45933:SF4">
    <property type="entry name" value="OS07G0500300 PROTEIN"/>
    <property type="match status" value="1"/>
</dbReference>
<comment type="subcellular location">
    <subcellularLocation>
        <location evidence="2">Cell membrane</location>
    </subcellularLocation>
    <subcellularLocation>
        <location evidence="1">Nucleus</location>
    </subcellularLocation>
</comment>
<evidence type="ECO:0000256" key="5">
    <source>
        <dbReference type="ARBA" id="ARBA00022682"/>
    </source>
</evidence>
<evidence type="ECO:0000256" key="7">
    <source>
        <dbReference type="ARBA" id="ARBA00022837"/>
    </source>
</evidence>
<keyword evidence="8" id="KW-0446">Lipid-binding</keyword>
<dbReference type="GO" id="GO:0009738">
    <property type="term" value="P:abscisic acid-activated signaling pathway"/>
    <property type="evidence" value="ECO:0007669"/>
    <property type="project" value="UniProtKB-KW"/>
</dbReference>
<dbReference type="PROSITE" id="PS50004">
    <property type="entry name" value="C2"/>
    <property type="match status" value="1"/>
</dbReference>
<dbReference type="GO" id="GO:0046872">
    <property type="term" value="F:metal ion binding"/>
    <property type="evidence" value="ECO:0007669"/>
    <property type="project" value="UniProtKB-KW"/>
</dbReference>
<dbReference type="Pfam" id="PF00168">
    <property type="entry name" value="C2"/>
    <property type="match status" value="1"/>
</dbReference>
<proteinExistence type="inferred from homology"/>
<evidence type="ECO:0000256" key="10">
    <source>
        <dbReference type="ARBA" id="ARBA00023242"/>
    </source>
</evidence>
<evidence type="ECO:0000259" key="12">
    <source>
        <dbReference type="PROSITE" id="PS50004"/>
    </source>
</evidence>
<dbReference type="GO" id="GO:0005886">
    <property type="term" value="C:plasma membrane"/>
    <property type="evidence" value="ECO:0007669"/>
    <property type="project" value="UniProtKB-SubCell"/>
</dbReference>
<name>J3ML38_ORYBR</name>
<keyword evidence="14" id="KW-1185">Reference proteome</keyword>
<dbReference type="OMA" id="WIVKRDH"/>
<accession>J3ML38</accession>
<evidence type="ECO:0000256" key="4">
    <source>
        <dbReference type="ARBA" id="ARBA00022475"/>
    </source>
</evidence>
<dbReference type="SMART" id="SM00239">
    <property type="entry name" value="C2"/>
    <property type="match status" value="1"/>
</dbReference>
<dbReference type="SUPFAM" id="SSF49562">
    <property type="entry name" value="C2 domain (Calcium/lipid-binding domain, CaLB)"/>
    <property type="match status" value="1"/>
</dbReference>
<reference evidence="13" key="2">
    <citation type="submission" date="2013-04" db="UniProtKB">
        <authorList>
            <consortium name="EnsemblPlants"/>
        </authorList>
    </citation>
    <scope>IDENTIFICATION</scope>
</reference>
<comment type="similarity">
    <text evidence="11">Belongs to the plant CAR protein family.</text>
</comment>
<evidence type="ECO:0000313" key="14">
    <source>
        <dbReference type="Proteomes" id="UP000006038"/>
    </source>
</evidence>
<dbReference type="KEGG" id="obr:102703322"/>
<sequence length="173" mass="18884">MAAAAHKEEVIGKLNVRVVRAACLVTADPLTGTSDPYVVLSYGSQKVNTSVHKKKSNPIWNEVLQLSVTNPTMPVKLEVFDADKFTADDNMGVAEFNLTDIHDAAKLDLKHVTDGAKIKTIYPLGVNYLGVESHVSWRNGKVVQDIILKLAKAKTGMIVVLQLEWVHVPGVTL</sequence>
<dbReference type="GeneID" id="102703322"/>
<protein>
    <recommendedName>
        <fullName evidence="12">C2 domain-containing protein</fullName>
    </recommendedName>
</protein>
<evidence type="ECO:0000313" key="13">
    <source>
        <dbReference type="EnsemblPlants" id="OB07G21200.1"/>
    </source>
</evidence>
<dbReference type="PANTHER" id="PTHR45933">
    <property type="entry name" value="PROTEIN C2-DOMAIN ABA-RELATED 4"/>
    <property type="match status" value="1"/>
</dbReference>
<dbReference type="Proteomes" id="UP000006038">
    <property type="component" value="Chromosome 7"/>
</dbReference>
<dbReference type="InterPro" id="IPR035892">
    <property type="entry name" value="C2_domain_sf"/>
</dbReference>
<keyword evidence="7" id="KW-0106">Calcium</keyword>
<evidence type="ECO:0000256" key="11">
    <source>
        <dbReference type="ARBA" id="ARBA00024037"/>
    </source>
</evidence>
<keyword evidence="4" id="KW-1003">Cell membrane</keyword>
<dbReference type="Gene3D" id="2.60.40.150">
    <property type="entry name" value="C2 domain"/>
    <property type="match status" value="1"/>
</dbReference>
<dbReference type="GO" id="GO:0005634">
    <property type="term" value="C:nucleus"/>
    <property type="evidence" value="ECO:0007669"/>
    <property type="project" value="UniProtKB-SubCell"/>
</dbReference>
<dbReference type="InterPro" id="IPR044562">
    <property type="entry name" value="CAR1-11"/>
</dbReference>
<organism evidence="13">
    <name type="scientific">Oryza brachyantha</name>
    <name type="common">malo sina</name>
    <dbReference type="NCBI Taxonomy" id="4533"/>
    <lineage>
        <taxon>Eukaryota</taxon>
        <taxon>Viridiplantae</taxon>
        <taxon>Streptophyta</taxon>
        <taxon>Embryophyta</taxon>
        <taxon>Tracheophyta</taxon>
        <taxon>Spermatophyta</taxon>
        <taxon>Magnoliopsida</taxon>
        <taxon>Liliopsida</taxon>
        <taxon>Poales</taxon>
        <taxon>Poaceae</taxon>
        <taxon>BOP clade</taxon>
        <taxon>Oryzoideae</taxon>
        <taxon>Oryzeae</taxon>
        <taxon>Oryzinae</taxon>
        <taxon>Oryza</taxon>
    </lineage>
</organism>
<keyword evidence="9" id="KW-0472">Membrane</keyword>
<feature type="domain" description="C2" evidence="12">
    <location>
        <begin position="1"/>
        <end position="111"/>
    </location>
</feature>
<keyword evidence="5" id="KW-0938">Abscisic acid signaling pathway</keyword>
<dbReference type="Gramene" id="OB07G21200.1">
    <property type="protein sequence ID" value="OB07G21200.1"/>
    <property type="gene ID" value="OB07G21200"/>
</dbReference>
<evidence type="ECO:0000256" key="8">
    <source>
        <dbReference type="ARBA" id="ARBA00023121"/>
    </source>
</evidence>
<keyword evidence="3" id="KW-0343">GTPase activation</keyword>
<dbReference type="AlphaFoldDB" id="J3ML38"/>
<evidence type="ECO:0000256" key="6">
    <source>
        <dbReference type="ARBA" id="ARBA00022723"/>
    </source>
</evidence>
<gene>
    <name evidence="13" type="primary">LOC102703322</name>
</gene>
<dbReference type="OrthoDB" id="587122at2759"/>
<dbReference type="GO" id="GO:0005096">
    <property type="term" value="F:GTPase activator activity"/>
    <property type="evidence" value="ECO:0007669"/>
    <property type="project" value="UniProtKB-KW"/>
</dbReference>
<keyword evidence="6" id="KW-0479">Metal-binding</keyword>
<dbReference type="eggNOG" id="KOG1030">
    <property type="taxonomic scope" value="Eukaryota"/>
</dbReference>
<dbReference type="InterPro" id="IPR000008">
    <property type="entry name" value="C2_dom"/>
</dbReference>
<dbReference type="GO" id="GO:0008289">
    <property type="term" value="F:lipid binding"/>
    <property type="evidence" value="ECO:0007669"/>
    <property type="project" value="UniProtKB-KW"/>
</dbReference>
<evidence type="ECO:0000256" key="3">
    <source>
        <dbReference type="ARBA" id="ARBA00022468"/>
    </source>
</evidence>
<dbReference type="HOGENOM" id="CLU_106037_0_0_1"/>
<dbReference type="EnsemblPlants" id="OB07G21200.1">
    <property type="protein sequence ID" value="OB07G21200.1"/>
    <property type="gene ID" value="OB07G21200"/>
</dbReference>
<evidence type="ECO:0000256" key="1">
    <source>
        <dbReference type="ARBA" id="ARBA00004123"/>
    </source>
</evidence>
<evidence type="ECO:0000256" key="2">
    <source>
        <dbReference type="ARBA" id="ARBA00004236"/>
    </source>
</evidence>
<dbReference type="RefSeq" id="XP_006658585.1">
    <property type="nucleotide sequence ID" value="XM_006658522.3"/>
</dbReference>